<organism evidence="1 2">
    <name type="scientific">Splendidivirga corallicola</name>
    <dbReference type="NCBI Taxonomy" id="3051826"/>
    <lineage>
        <taxon>Bacteria</taxon>
        <taxon>Pseudomonadati</taxon>
        <taxon>Bacteroidota</taxon>
        <taxon>Cytophagia</taxon>
        <taxon>Cytophagales</taxon>
        <taxon>Splendidivirgaceae</taxon>
        <taxon>Splendidivirga</taxon>
    </lineage>
</organism>
<evidence type="ECO:0000313" key="2">
    <source>
        <dbReference type="Proteomes" id="UP001172082"/>
    </source>
</evidence>
<protein>
    <submittedName>
        <fullName evidence="1">Acyloxyacyl hydrolase</fullName>
    </submittedName>
</protein>
<dbReference type="Gene3D" id="2.40.160.20">
    <property type="match status" value="1"/>
</dbReference>
<dbReference type="EMBL" id="JAUJEA010000008">
    <property type="protein sequence ID" value="MDN5203603.1"/>
    <property type="molecule type" value="Genomic_DNA"/>
</dbReference>
<gene>
    <name evidence="1" type="ORF">QQ008_19600</name>
</gene>
<dbReference type="Pfam" id="PF09411">
    <property type="entry name" value="PagL"/>
    <property type="match status" value="1"/>
</dbReference>
<dbReference type="GO" id="GO:0016787">
    <property type="term" value="F:hydrolase activity"/>
    <property type="evidence" value="ECO:0007669"/>
    <property type="project" value="UniProtKB-KW"/>
</dbReference>
<evidence type="ECO:0000313" key="1">
    <source>
        <dbReference type="EMBL" id="MDN5203603.1"/>
    </source>
</evidence>
<comment type="caution">
    <text evidence="1">The sequence shown here is derived from an EMBL/GenBank/DDBJ whole genome shotgun (WGS) entry which is preliminary data.</text>
</comment>
<accession>A0ABT8KTW0</accession>
<dbReference type="Proteomes" id="UP001172082">
    <property type="component" value="Unassembled WGS sequence"/>
</dbReference>
<dbReference type="RefSeq" id="WP_346753628.1">
    <property type="nucleotide sequence ID" value="NZ_JAUJEA010000008.1"/>
</dbReference>
<keyword evidence="1" id="KW-0378">Hydrolase</keyword>
<sequence length="369" mass="41695">MKSIVYLGIFFLIIKDPTWAQVQEDIPLGTRSAATIFGLKYHYGSILPHSDDIRDISDSNPWGFELSFSRLNASRKAWQKCNCYHRWGATLSYINFENPQVIGKAYTLVFFFEPILASGKRIELTGKAGMGLAYLTKIFDAEKNPMNLFLSTRLSFPLLLSLNLNYHINSNWNLVLSGYYNHISNGGIKQPNKGINFPTLALGIEHIFNPIVLPEKVKVSNPEKYSLQKYFGLFGTTRSTNDSTKIKQGRKPLIGVQMGVLKRLGKIYGINAGLEASYDGSFHEEAKRTNGDYESFVLSLMLGNNLIFGQFHFSQQFGIYFDPPTPTSKPVFQRYSLDYFILPKLKTGFSLKAHGHVAENIDIRIGVLF</sequence>
<dbReference type="InterPro" id="IPR018550">
    <property type="entry name" value="Lipid-A_deacylase-rel"/>
</dbReference>
<name>A0ABT8KTW0_9BACT</name>
<reference evidence="1" key="1">
    <citation type="submission" date="2023-06" db="EMBL/GenBank/DDBJ databases">
        <title>Genomic of Parafulvivirga corallium.</title>
        <authorList>
            <person name="Wang G."/>
        </authorList>
    </citation>
    <scope>NUCLEOTIDE SEQUENCE</scope>
    <source>
        <strain evidence="1">BMA10</strain>
    </source>
</reference>
<proteinExistence type="predicted"/>
<keyword evidence="2" id="KW-1185">Reference proteome</keyword>